<feature type="chain" id="PRO_5037388018" description="Extracellular solute-binding protein" evidence="1">
    <location>
        <begin position="24"/>
        <end position="414"/>
    </location>
</feature>
<keyword evidence="3" id="KW-1185">Reference proteome</keyword>
<proteinExistence type="predicted"/>
<protein>
    <recommendedName>
        <fullName evidence="4">Extracellular solute-binding protein</fullName>
    </recommendedName>
</protein>
<evidence type="ECO:0000313" key="3">
    <source>
        <dbReference type="Proteomes" id="UP000600247"/>
    </source>
</evidence>
<evidence type="ECO:0000256" key="1">
    <source>
        <dbReference type="SAM" id="SignalP"/>
    </source>
</evidence>
<evidence type="ECO:0000313" key="2">
    <source>
        <dbReference type="EMBL" id="GGG73684.1"/>
    </source>
</evidence>
<organism evidence="2 3">
    <name type="scientific">Paenibacillus radicis</name>
    <name type="common">ex Gao et al. 2016</name>
    <dbReference type="NCBI Taxonomy" id="1737354"/>
    <lineage>
        <taxon>Bacteria</taxon>
        <taxon>Bacillati</taxon>
        <taxon>Bacillota</taxon>
        <taxon>Bacilli</taxon>
        <taxon>Bacillales</taxon>
        <taxon>Paenibacillaceae</taxon>
        <taxon>Paenibacillus</taxon>
    </lineage>
</organism>
<dbReference type="PANTHER" id="PTHR43649">
    <property type="entry name" value="ARABINOSE-BINDING PROTEIN-RELATED"/>
    <property type="match status" value="1"/>
</dbReference>
<gene>
    <name evidence="2" type="ORF">GCM10010918_32210</name>
</gene>
<dbReference type="InterPro" id="IPR050490">
    <property type="entry name" value="Bact_solute-bd_prot1"/>
</dbReference>
<comment type="caution">
    <text evidence="2">The sequence shown here is derived from an EMBL/GenBank/DDBJ whole genome shotgun (WGS) entry which is preliminary data.</text>
</comment>
<dbReference type="AlphaFoldDB" id="A0A917HC06"/>
<dbReference type="EMBL" id="BMHY01000005">
    <property type="protein sequence ID" value="GGG73684.1"/>
    <property type="molecule type" value="Genomic_DNA"/>
</dbReference>
<name>A0A917HC06_9BACL</name>
<feature type="signal peptide" evidence="1">
    <location>
        <begin position="1"/>
        <end position="23"/>
    </location>
</feature>
<dbReference type="SUPFAM" id="SSF53850">
    <property type="entry name" value="Periplasmic binding protein-like II"/>
    <property type="match status" value="1"/>
</dbReference>
<keyword evidence="1" id="KW-0732">Signal</keyword>
<accession>A0A917HC06</accession>
<dbReference type="PANTHER" id="PTHR43649:SF12">
    <property type="entry name" value="DIACETYLCHITOBIOSE BINDING PROTEIN DASA"/>
    <property type="match status" value="1"/>
</dbReference>
<dbReference type="PROSITE" id="PS51257">
    <property type="entry name" value="PROKAR_LIPOPROTEIN"/>
    <property type="match status" value="1"/>
</dbReference>
<dbReference type="InterPro" id="IPR006059">
    <property type="entry name" value="SBP"/>
</dbReference>
<dbReference type="Gene3D" id="3.40.190.10">
    <property type="entry name" value="Periplasmic binding protein-like II"/>
    <property type="match status" value="1"/>
</dbReference>
<dbReference type="RefSeq" id="WP_188890198.1">
    <property type="nucleotide sequence ID" value="NZ_BMHY01000005.1"/>
</dbReference>
<evidence type="ECO:0008006" key="4">
    <source>
        <dbReference type="Google" id="ProtNLM"/>
    </source>
</evidence>
<dbReference type="Pfam" id="PF01547">
    <property type="entry name" value="SBP_bac_1"/>
    <property type="match status" value="1"/>
</dbReference>
<dbReference type="Proteomes" id="UP000600247">
    <property type="component" value="Unassembled WGS sequence"/>
</dbReference>
<reference evidence="2 3" key="1">
    <citation type="journal article" date="2014" name="Int. J. Syst. Evol. Microbiol.">
        <title>Complete genome sequence of Corynebacterium casei LMG S-19264T (=DSM 44701T), isolated from a smear-ripened cheese.</title>
        <authorList>
            <consortium name="US DOE Joint Genome Institute (JGI-PGF)"/>
            <person name="Walter F."/>
            <person name="Albersmeier A."/>
            <person name="Kalinowski J."/>
            <person name="Ruckert C."/>
        </authorList>
    </citation>
    <scope>NUCLEOTIDE SEQUENCE [LARGE SCALE GENOMIC DNA]</scope>
    <source>
        <strain evidence="2 3">CGMCC 1.15286</strain>
    </source>
</reference>
<sequence>MKAFKALLAILLCSMIVSGCANKEDESSFEKDKHYKLKVMAPTSDSFFEAYGTYINMEFPNVEFEVIPAQDIYDKEKLLQTVSAEQPDLYIGMHSYLMDILQEEQKLLPLRNRLGKETLKSLHPGVKQQQEYLGDGEIYTIPLLFGSNVLFLNKDLFIKQGISLPDESVSWQELFQLARRFSGSETEGLYSNSYSLGSFVTWIGLTEGLTYLNRAVNKVTLNTDSWRKIVELIKPMYEEGLLNDLNANAENPFLEGNVAMTFANSYFYDQLNERNTDFEWRVLPVPGKDRSAMEIDPERLVGISSSSQQDKEAIKFIRYLMSGKMSNIQYHSSSLLSSSLLSEVNTNPAHPLHFIYSKDANISALEQQKRSFYTPTEFQSYFDETLLKIMNNELDVQDGLQSIEDFGNTRLQAK</sequence>